<dbReference type="PIRSF" id="PIRSF006304">
    <property type="entry name" value="GatC"/>
    <property type="match status" value="1"/>
</dbReference>
<keyword evidence="4" id="KW-0762">Sugar transport</keyword>
<protein>
    <submittedName>
        <fullName evidence="11">PTS transporter subunit IIC</fullName>
    </submittedName>
</protein>
<dbReference type="InterPro" id="IPR013014">
    <property type="entry name" value="PTS_EIIC_2"/>
</dbReference>
<dbReference type="PANTHER" id="PTHR37324">
    <property type="entry name" value="PTS SYSTEM GALACTITOL-SPECIFIC EIIC COMPONENT"/>
    <property type="match status" value="1"/>
</dbReference>
<keyword evidence="5" id="KW-0598">Phosphotransferase system</keyword>
<dbReference type="RefSeq" id="WP_215760151.1">
    <property type="nucleotide sequence ID" value="NZ_JAHKBE010000031.1"/>
</dbReference>
<keyword evidence="2" id="KW-0813">Transport</keyword>
<evidence type="ECO:0000256" key="4">
    <source>
        <dbReference type="ARBA" id="ARBA00022597"/>
    </source>
</evidence>
<accession>A0ABV1FPU4</accession>
<keyword evidence="7 9" id="KW-1133">Transmembrane helix</keyword>
<keyword evidence="3" id="KW-1003">Cell membrane</keyword>
<dbReference type="Pfam" id="PF03611">
    <property type="entry name" value="EIIC-GAT"/>
    <property type="match status" value="1"/>
</dbReference>
<feature type="domain" description="PTS EIIC type-2" evidence="10">
    <location>
        <begin position="5"/>
        <end position="449"/>
    </location>
</feature>
<evidence type="ECO:0000256" key="6">
    <source>
        <dbReference type="ARBA" id="ARBA00022692"/>
    </source>
</evidence>
<comment type="caution">
    <text evidence="11">The sequence shown here is derived from an EMBL/GenBank/DDBJ whole genome shotgun (WGS) entry which is preliminary data.</text>
</comment>
<dbReference type="Proteomes" id="UP001487296">
    <property type="component" value="Unassembled WGS sequence"/>
</dbReference>
<keyword evidence="8 9" id="KW-0472">Membrane</keyword>
<sequence length="465" mass="50861">MENVFMYIIGLGASVMMPIIFTVIGLCIGMKFGKALRSGLYVGVGFVGLGIVTSLLTTNFKDPLDLISSIYDLDLKVFDMGWPAAAAVAYNTAVGVLIIPICLGVNLLMLLTKTTRTVNIDLWNYWHFAFIGAVVYFVFDENLYWGYFASIVCYVITLVIADCTASKFQGYYKDLDGISVPQPFCQSFLPFVICIDWLLEKIPGFSKLDIDAEGLKKKFGVLGEPLVLGVIVGMLIGLVARLDVKKILVLGVTMGAVMELIPRITKLFIEGLMPISEKTKELVNRRFHGKQVFIGMSPALVIGHPTALVCTLLLIPVYLLIAVFLPGNQFLPLASLAGLFYLFPLMLPYTKGNVVRTFIVGLVALTAGLWFVTDMAADFTSAAATVYASTGELTAKVPEGFMAGSMDFSSSLYGYVIYAACKYAKFVGAGLLAVLALGLMAWNRWLIVREERATEDLMAKGKERE</sequence>
<evidence type="ECO:0000256" key="3">
    <source>
        <dbReference type="ARBA" id="ARBA00022475"/>
    </source>
</evidence>
<keyword evidence="6 9" id="KW-0812">Transmembrane</keyword>
<evidence type="ECO:0000313" key="12">
    <source>
        <dbReference type="Proteomes" id="UP001487296"/>
    </source>
</evidence>
<evidence type="ECO:0000256" key="5">
    <source>
        <dbReference type="ARBA" id="ARBA00022683"/>
    </source>
</evidence>
<evidence type="ECO:0000259" key="10">
    <source>
        <dbReference type="PROSITE" id="PS51104"/>
    </source>
</evidence>
<feature type="transmembrane region" description="Helical" evidence="9">
    <location>
        <begin position="330"/>
        <end position="347"/>
    </location>
</feature>
<feature type="transmembrane region" description="Helical" evidence="9">
    <location>
        <begin position="177"/>
        <end position="199"/>
    </location>
</feature>
<evidence type="ECO:0000313" key="11">
    <source>
        <dbReference type="EMBL" id="MEQ2486440.1"/>
    </source>
</evidence>
<feature type="transmembrane region" description="Helical" evidence="9">
    <location>
        <begin position="219"/>
        <end position="240"/>
    </location>
</feature>
<keyword evidence="12" id="KW-1185">Reference proteome</keyword>
<feature type="transmembrane region" description="Helical" evidence="9">
    <location>
        <begin position="415"/>
        <end position="442"/>
    </location>
</feature>
<dbReference type="EMBL" id="JBBNFP010000013">
    <property type="protein sequence ID" value="MEQ2486440.1"/>
    <property type="molecule type" value="Genomic_DNA"/>
</dbReference>
<comment type="subcellular location">
    <subcellularLocation>
        <location evidence="1">Cell membrane</location>
        <topology evidence="1">Multi-pass membrane protein</topology>
    </subcellularLocation>
</comment>
<evidence type="ECO:0000256" key="7">
    <source>
        <dbReference type="ARBA" id="ARBA00022989"/>
    </source>
</evidence>
<dbReference type="PANTHER" id="PTHR37324:SF2">
    <property type="entry name" value="PTS SYSTEM GALACTITOL-SPECIFIC EIIC COMPONENT"/>
    <property type="match status" value="1"/>
</dbReference>
<name>A0ABV1FPU4_9BACT</name>
<feature type="transmembrane region" description="Helical" evidence="9">
    <location>
        <begin position="292"/>
        <end position="324"/>
    </location>
</feature>
<feature type="transmembrane region" description="Helical" evidence="9">
    <location>
        <begin position="122"/>
        <end position="139"/>
    </location>
</feature>
<dbReference type="PROSITE" id="PS51104">
    <property type="entry name" value="PTS_EIIC_TYPE_2"/>
    <property type="match status" value="1"/>
</dbReference>
<evidence type="ECO:0000256" key="9">
    <source>
        <dbReference type="SAM" id="Phobius"/>
    </source>
</evidence>
<feature type="transmembrane region" description="Helical" evidence="9">
    <location>
        <begin position="80"/>
        <end position="110"/>
    </location>
</feature>
<reference evidence="11 12" key="1">
    <citation type="submission" date="2024-04" db="EMBL/GenBank/DDBJ databases">
        <title>Human intestinal bacterial collection.</title>
        <authorList>
            <person name="Pauvert C."/>
            <person name="Hitch T.C.A."/>
            <person name="Clavel T."/>
        </authorList>
    </citation>
    <scope>NUCLEOTIDE SEQUENCE [LARGE SCALE GENOMIC DNA]</scope>
    <source>
        <strain evidence="11 12">CLA-AA-H145</strain>
    </source>
</reference>
<dbReference type="InterPro" id="IPR013853">
    <property type="entry name" value="EIIC-GAT"/>
</dbReference>
<organism evidence="11 12">
    <name type="scientific">Hallella faecis</name>
    <dbReference type="NCBI Taxonomy" id="2841596"/>
    <lineage>
        <taxon>Bacteria</taxon>
        <taxon>Pseudomonadati</taxon>
        <taxon>Bacteroidota</taxon>
        <taxon>Bacteroidia</taxon>
        <taxon>Bacteroidales</taxon>
        <taxon>Prevotellaceae</taxon>
        <taxon>Hallella</taxon>
    </lineage>
</organism>
<evidence type="ECO:0000256" key="1">
    <source>
        <dbReference type="ARBA" id="ARBA00004651"/>
    </source>
</evidence>
<feature type="transmembrane region" description="Helical" evidence="9">
    <location>
        <begin position="354"/>
        <end position="372"/>
    </location>
</feature>
<evidence type="ECO:0000256" key="8">
    <source>
        <dbReference type="ARBA" id="ARBA00023136"/>
    </source>
</evidence>
<dbReference type="InterPro" id="IPR004703">
    <property type="entry name" value="PTS_sugar-sp_permease"/>
</dbReference>
<feature type="transmembrane region" description="Helical" evidence="9">
    <location>
        <begin position="6"/>
        <end position="28"/>
    </location>
</feature>
<feature type="transmembrane region" description="Helical" evidence="9">
    <location>
        <begin position="40"/>
        <end position="60"/>
    </location>
</feature>
<feature type="transmembrane region" description="Helical" evidence="9">
    <location>
        <begin position="145"/>
        <end position="165"/>
    </location>
</feature>
<gene>
    <name evidence="11" type="ORF">AAAT34_05135</name>
</gene>
<proteinExistence type="predicted"/>
<evidence type="ECO:0000256" key="2">
    <source>
        <dbReference type="ARBA" id="ARBA00022448"/>
    </source>
</evidence>